<feature type="region of interest" description="Disordered" evidence="2">
    <location>
        <begin position="265"/>
        <end position="284"/>
    </location>
</feature>
<evidence type="ECO:0000256" key="2">
    <source>
        <dbReference type="SAM" id="MobiDB-lite"/>
    </source>
</evidence>
<dbReference type="AlphaFoldDB" id="A0AAN8A5F6"/>
<feature type="compositionally biased region" description="Basic and acidic residues" evidence="2">
    <location>
        <begin position="150"/>
        <end position="164"/>
    </location>
</feature>
<comment type="caution">
    <text evidence="4">The sequence shown here is derived from an EMBL/GenBank/DDBJ whole genome shotgun (WGS) entry which is preliminary data.</text>
</comment>
<dbReference type="InterPro" id="IPR021589">
    <property type="entry name" value="Cut12"/>
</dbReference>
<feature type="region of interest" description="Disordered" evidence="2">
    <location>
        <begin position="560"/>
        <end position="579"/>
    </location>
</feature>
<keyword evidence="1" id="KW-0175">Coiled coil</keyword>
<feature type="region of interest" description="Disordered" evidence="2">
    <location>
        <begin position="416"/>
        <end position="459"/>
    </location>
</feature>
<organism evidence="4 5">
    <name type="scientific">Elasticomyces elasticus</name>
    <dbReference type="NCBI Taxonomy" id="574655"/>
    <lineage>
        <taxon>Eukaryota</taxon>
        <taxon>Fungi</taxon>
        <taxon>Dikarya</taxon>
        <taxon>Ascomycota</taxon>
        <taxon>Pezizomycotina</taxon>
        <taxon>Dothideomycetes</taxon>
        <taxon>Dothideomycetidae</taxon>
        <taxon>Mycosphaerellales</taxon>
        <taxon>Teratosphaeriaceae</taxon>
        <taxon>Elasticomyces</taxon>
    </lineage>
</organism>
<evidence type="ECO:0000313" key="4">
    <source>
        <dbReference type="EMBL" id="KAK5706835.1"/>
    </source>
</evidence>
<evidence type="ECO:0000313" key="5">
    <source>
        <dbReference type="Proteomes" id="UP001310594"/>
    </source>
</evidence>
<feature type="region of interest" description="Disordered" evidence="2">
    <location>
        <begin position="308"/>
        <end position="346"/>
    </location>
</feature>
<proteinExistence type="predicted"/>
<feature type="region of interest" description="Disordered" evidence="2">
    <location>
        <begin position="364"/>
        <end position="396"/>
    </location>
</feature>
<accession>A0AAN8A5F6</accession>
<name>A0AAN8A5F6_9PEZI</name>
<feature type="compositionally biased region" description="Basic and acidic residues" evidence="2">
    <location>
        <begin position="319"/>
        <end position="346"/>
    </location>
</feature>
<protein>
    <recommendedName>
        <fullName evidence="3">Spindle pole body-associated protein cut12 domain-containing protein</fullName>
    </recommendedName>
</protein>
<reference evidence="4" key="1">
    <citation type="submission" date="2023-08" db="EMBL/GenBank/DDBJ databases">
        <title>Black Yeasts Isolated from many extreme environments.</title>
        <authorList>
            <person name="Coleine C."/>
            <person name="Stajich J.E."/>
            <person name="Selbmann L."/>
        </authorList>
    </citation>
    <scope>NUCLEOTIDE SEQUENCE</scope>
    <source>
        <strain evidence="4">CCFEE 5810</strain>
    </source>
</reference>
<evidence type="ECO:0000259" key="3">
    <source>
        <dbReference type="Pfam" id="PF11500"/>
    </source>
</evidence>
<sequence>MPETPAPVFAVRAFKQAIFGTPQTVQAKPRRNSNNDHARTRPQSMRQERPQMVRPKSSGDTRLLARDDEPAVLEPLASPTKGILMTPGTAATKRKTVTFGEHIEDKEEKRPTKSGLPDDFPGKFPSPWVSSKLAVDLSGAPADSTRGRSKLTEALEQVRDESAKKAHKRSKSKEDGEVDGEPEEPLQESAVYWKTQYDVYRDNSQREIKKLITKQKAAKSFAKEKDWQCTELADELRQERKKVEKLERKTVELETQLYAMREQLKQQDNGSLPSETTVTTEASKSRAARTLDTLKVISATAVVQAHVENSSIPTSGPKLEPRTSREPVRDTLSEQEKSKPAIEDAKPKARVRPINIRTKTSDDIWNQSVNPSSPVATRYTNAPTSPKAGRAVTSGTGATPLMSLSVNSVPTAGLVRRDSALPSPTSDRFSKQPLVRQEVPRSARAVVKPTGSPLLSPDLPLPLSESVPVDLAAPQPPIPQQIATKEVVDDVSMPMPASSPFQTTPTRSAPGATTKMSYFDRVSQRAGGAAELSSTKENVAPALKEKTSATDAVKPTAAWNSMNAPNVGKRVTSLTDKSGKEVGLERIEAAKARMAARGRVLS</sequence>
<feature type="compositionally biased region" description="Polar residues" evidence="2">
    <location>
        <begin position="364"/>
        <end position="384"/>
    </location>
</feature>
<dbReference type="Pfam" id="PF11500">
    <property type="entry name" value="Cut12"/>
    <property type="match status" value="1"/>
</dbReference>
<gene>
    <name evidence="4" type="ORF">LTR97_001827</name>
</gene>
<feature type="region of interest" description="Disordered" evidence="2">
    <location>
        <begin position="20"/>
        <end position="189"/>
    </location>
</feature>
<feature type="compositionally biased region" description="Basic and acidic residues" evidence="2">
    <location>
        <begin position="46"/>
        <end position="69"/>
    </location>
</feature>
<feature type="compositionally biased region" description="Polar residues" evidence="2">
    <location>
        <begin position="266"/>
        <end position="282"/>
    </location>
</feature>
<dbReference type="Proteomes" id="UP001310594">
    <property type="component" value="Unassembled WGS sequence"/>
</dbReference>
<evidence type="ECO:0000256" key="1">
    <source>
        <dbReference type="SAM" id="Coils"/>
    </source>
</evidence>
<feature type="domain" description="Spindle pole body-associated protein cut12" evidence="3">
    <location>
        <begin position="156"/>
        <end position="265"/>
    </location>
</feature>
<feature type="compositionally biased region" description="Acidic residues" evidence="2">
    <location>
        <begin position="176"/>
        <end position="186"/>
    </location>
</feature>
<dbReference type="EMBL" id="JAVRQU010000002">
    <property type="protein sequence ID" value="KAK5706835.1"/>
    <property type="molecule type" value="Genomic_DNA"/>
</dbReference>
<feature type="compositionally biased region" description="Basic and acidic residues" evidence="2">
    <location>
        <begin position="101"/>
        <end position="111"/>
    </location>
</feature>
<feature type="coiled-coil region" evidence="1">
    <location>
        <begin position="229"/>
        <end position="263"/>
    </location>
</feature>